<sequence length="419" mass="46459">MGTRKSGKITHRQTPIAPDGCKILHNWSDRPGLSNAGECMAELSTCLDCGGAVPLGAAACPHCGAIDYLGLPCAVCQQPIAPSAVVYLPQLQRFFHEDCLAQVQLAPRPCGSCGALALDASLEHCPNCGAPLDHQACKFCGHAFAPELTGCEDWIHKVERDGLLIYEDIARRGEAHRICAEARGGFARQDLYQDLFEALKAGDWRSADRETDRLVRYFAAQCSFLELPTAELQQIDELWVTYSRGQFGWSIQAALWTELGGQPGEWDSEVYEQLADYVGWQVTLFDPDAAAQDDWQRLALWWQRFRGTAPDRVVELIPYNSLIFDLSAPVGHLPYPGAETGRNFAAGRSRQDSWDVPYLALHWPPADWSAIEEDRFMDDDPEDSLRLPADDVPNDDAPDDFDDLPDAAAEIARDRDVKP</sequence>
<dbReference type="Proteomes" id="UP001604335">
    <property type="component" value="Unassembled WGS sequence"/>
</dbReference>
<dbReference type="Pfam" id="PF05419">
    <property type="entry name" value="GUN4"/>
    <property type="match status" value="1"/>
</dbReference>
<dbReference type="InterPro" id="IPR037215">
    <property type="entry name" value="GUN4-like_sf"/>
</dbReference>
<name>A0ABW7CD69_9CYAN</name>
<dbReference type="Gene3D" id="1.25.40.620">
    <property type="match status" value="1"/>
</dbReference>
<feature type="compositionally biased region" description="Acidic residues" evidence="1">
    <location>
        <begin position="392"/>
        <end position="405"/>
    </location>
</feature>
<evidence type="ECO:0000259" key="2">
    <source>
        <dbReference type="Pfam" id="PF05419"/>
    </source>
</evidence>
<keyword evidence="4" id="KW-1185">Reference proteome</keyword>
<evidence type="ECO:0000256" key="1">
    <source>
        <dbReference type="SAM" id="MobiDB-lite"/>
    </source>
</evidence>
<evidence type="ECO:0000313" key="4">
    <source>
        <dbReference type="Proteomes" id="UP001604335"/>
    </source>
</evidence>
<dbReference type="Gene3D" id="1.10.10.1770">
    <property type="entry name" value="Gun4-like"/>
    <property type="match status" value="1"/>
</dbReference>
<comment type="caution">
    <text evidence="3">The sequence shown here is derived from an EMBL/GenBank/DDBJ whole genome shotgun (WGS) entry which is preliminary data.</text>
</comment>
<dbReference type="PANTHER" id="PTHR34800:SF1">
    <property type="entry name" value="TETRAPYRROLE-BINDING PROTEIN, CHLOROPLASTIC"/>
    <property type="match status" value="1"/>
</dbReference>
<dbReference type="InterPro" id="IPR008629">
    <property type="entry name" value="GUN4-like"/>
</dbReference>
<proteinExistence type="predicted"/>
<feature type="region of interest" description="Disordered" evidence="1">
    <location>
        <begin position="374"/>
        <end position="419"/>
    </location>
</feature>
<reference evidence="4" key="1">
    <citation type="journal article" date="2024" name="Algal Res.">
        <title>Biochemical, toxicological and genomic investigation of a high-biomass producing Limnothrix strain isolated from Italian shallow drinking water reservoir.</title>
        <authorList>
            <person name="Simonazzi M."/>
            <person name="Shishido T.K."/>
            <person name="Delbaje E."/>
            <person name="Wahlsten M."/>
            <person name="Fewer D.P."/>
            <person name="Sivonen K."/>
            <person name="Pezzolesi L."/>
            <person name="Pistocchi R."/>
        </authorList>
    </citation>
    <scope>NUCLEOTIDE SEQUENCE [LARGE SCALE GENOMIC DNA]</scope>
    <source>
        <strain evidence="4">LRLZ20PSL1</strain>
    </source>
</reference>
<dbReference type="RefSeq" id="WP_393014763.1">
    <property type="nucleotide sequence ID" value="NZ_JAZAQF010000086.1"/>
</dbReference>
<gene>
    <name evidence="3" type="ORF">VPK24_15640</name>
</gene>
<feature type="domain" description="GUN4-like" evidence="2">
    <location>
        <begin position="189"/>
        <end position="339"/>
    </location>
</feature>
<organism evidence="3 4">
    <name type="scientific">Limnothrix redekei LRLZ20PSL1</name>
    <dbReference type="NCBI Taxonomy" id="3112953"/>
    <lineage>
        <taxon>Bacteria</taxon>
        <taxon>Bacillati</taxon>
        <taxon>Cyanobacteriota</taxon>
        <taxon>Cyanophyceae</taxon>
        <taxon>Pseudanabaenales</taxon>
        <taxon>Pseudanabaenaceae</taxon>
        <taxon>Limnothrix</taxon>
    </lineage>
</organism>
<dbReference type="SUPFAM" id="SSF140869">
    <property type="entry name" value="GUN4-like"/>
    <property type="match status" value="1"/>
</dbReference>
<evidence type="ECO:0000313" key="3">
    <source>
        <dbReference type="EMBL" id="MFG3819075.1"/>
    </source>
</evidence>
<accession>A0ABW7CD69</accession>
<dbReference type="EMBL" id="JAZAQF010000086">
    <property type="protein sequence ID" value="MFG3819075.1"/>
    <property type="molecule type" value="Genomic_DNA"/>
</dbReference>
<protein>
    <submittedName>
        <fullName evidence="3">GUN4 domain-containing protein</fullName>
    </submittedName>
</protein>
<dbReference type="CDD" id="cd16383">
    <property type="entry name" value="GUN4"/>
    <property type="match status" value="1"/>
</dbReference>
<dbReference type="PANTHER" id="PTHR34800">
    <property type="entry name" value="TETRAPYRROLE-BINDING PROTEIN, CHLOROPLASTIC"/>
    <property type="match status" value="1"/>
</dbReference>